<dbReference type="EMBL" id="QZAB01000139">
    <property type="protein sequence ID" value="RQD89742.1"/>
    <property type="molecule type" value="Genomic_DNA"/>
</dbReference>
<sequence length="262" mass="29089">MKQKCKYCDGKGHEIISVERCSECKGTGKSKSVDLMALSEKNLDSFLSEGSSCQRCNGKGEIVSTNKCEYCEGKGTFFYCDKCKTPIFKENVEENLCQNCKSKQSVHFLDDSCTLEEVEVGKLYHGKVNSLPPFGAFIDLNSRIRGLVHTSNIDHPLEENSNVVVLVKEIKQNGNMDLIPKKIETYNKIEVEKTLPLVKSSELEQFIGKHVRVEGEIIQIKQTAGPTIFTVSDEDGLISGAAFVRAGERAYEDILSDMVVSA</sequence>
<feature type="non-terminal residue" evidence="4">
    <location>
        <position position="262"/>
    </location>
</feature>
<keyword evidence="1" id="KW-0862">Zinc</keyword>
<dbReference type="PROSITE" id="PS51188">
    <property type="entry name" value="ZF_CR"/>
    <property type="match status" value="1"/>
</dbReference>
<feature type="zinc finger region" description="CR-type" evidence="1">
    <location>
        <begin position="1"/>
        <end position="80"/>
    </location>
</feature>
<evidence type="ECO:0000259" key="3">
    <source>
        <dbReference type="PROSITE" id="PS51188"/>
    </source>
</evidence>
<proteinExistence type="predicted"/>
<comment type="caution">
    <text evidence="4">The sequence shown here is derived from an EMBL/GenBank/DDBJ whole genome shotgun (WGS) entry which is preliminary data.</text>
</comment>
<dbReference type="GO" id="GO:0051082">
    <property type="term" value="F:unfolded protein binding"/>
    <property type="evidence" value="ECO:0007669"/>
    <property type="project" value="InterPro"/>
</dbReference>
<evidence type="ECO:0000256" key="1">
    <source>
        <dbReference type="PROSITE-ProRule" id="PRU00546"/>
    </source>
</evidence>
<accession>A0A424Z3R4</accession>
<organism evidence="4 5">
    <name type="scientific">Methanosalsum natronophilum</name>
    <dbReference type="NCBI Taxonomy" id="768733"/>
    <lineage>
        <taxon>Archaea</taxon>
        <taxon>Methanobacteriati</taxon>
        <taxon>Methanobacteriota</taxon>
        <taxon>Stenosarchaea group</taxon>
        <taxon>Methanomicrobia</taxon>
        <taxon>Methanosarcinales</taxon>
        <taxon>Methanosarcinaceae</taxon>
        <taxon>Methanosalsum</taxon>
    </lineage>
</organism>
<protein>
    <submittedName>
        <fullName evidence="4">S1 RNA-binding domain-containing protein</fullName>
    </submittedName>
</protein>
<dbReference type="Pfam" id="PF00575">
    <property type="entry name" value="S1"/>
    <property type="match status" value="1"/>
</dbReference>
<dbReference type="InterPro" id="IPR003029">
    <property type="entry name" value="S1_domain"/>
</dbReference>
<gene>
    <name evidence="4" type="ORF">D5R95_02035</name>
</gene>
<dbReference type="InterPro" id="IPR036410">
    <property type="entry name" value="HSP_DnaJ_Cys-rich_dom_sf"/>
</dbReference>
<evidence type="ECO:0000313" key="4">
    <source>
        <dbReference type="EMBL" id="RQD89742.1"/>
    </source>
</evidence>
<dbReference type="SMART" id="SM00316">
    <property type="entry name" value="S1"/>
    <property type="match status" value="1"/>
</dbReference>
<keyword evidence="1" id="KW-0863">Zinc-finger</keyword>
<dbReference type="Proteomes" id="UP000284763">
    <property type="component" value="Unassembled WGS sequence"/>
</dbReference>
<feature type="domain" description="CR-type" evidence="3">
    <location>
        <begin position="1"/>
        <end position="80"/>
    </location>
</feature>
<evidence type="ECO:0000259" key="2">
    <source>
        <dbReference type="PROSITE" id="PS50126"/>
    </source>
</evidence>
<evidence type="ECO:0000313" key="5">
    <source>
        <dbReference type="Proteomes" id="UP000284763"/>
    </source>
</evidence>
<dbReference type="SUPFAM" id="SSF50249">
    <property type="entry name" value="Nucleic acid-binding proteins"/>
    <property type="match status" value="1"/>
</dbReference>
<dbReference type="InterPro" id="IPR012340">
    <property type="entry name" value="NA-bd_OB-fold"/>
</dbReference>
<dbReference type="PROSITE" id="PS50126">
    <property type="entry name" value="S1"/>
    <property type="match status" value="1"/>
</dbReference>
<dbReference type="Gene3D" id="2.40.50.140">
    <property type="entry name" value="Nucleic acid-binding proteins"/>
    <property type="match status" value="1"/>
</dbReference>
<dbReference type="SUPFAM" id="SSF57938">
    <property type="entry name" value="DnaJ/Hsp40 cysteine-rich domain"/>
    <property type="match status" value="1"/>
</dbReference>
<dbReference type="AlphaFoldDB" id="A0A424Z3R4"/>
<keyword evidence="1" id="KW-0479">Metal-binding</keyword>
<dbReference type="Gene3D" id="2.10.230.10">
    <property type="entry name" value="Heat shock protein DnaJ, cysteine-rich domain"/>
    <property type="match status" value="1"/>
</dbReference>
<dbReference type="GO" id="GO:0031072">
    <property type="term" value="F:heat shock protein binding"/>
    <property type="evidence" value="ECO:0007669"/>
    <property type="project" value="InterPro"/>
</dbReference>
<dbReference type="CDD" id="cd04473">
    <property type="entry name" value="S1_RecJ_like"/>
    <property type="match status" value="1"/>
</dbReference>
<dbReference type="Pfam" id="PF00684">
    <property type="entry name" value="DnaJ_CXXCXGXG"/>
    <property type="match status" value="1"/>
</dbReference>
<dbReference type="GO" id="GO:0008270">
    <property type="term" value="F:zinc ion binding"/>
    <property type="evidence" value="ECO:0007669"/>
    <property type="project" value="UniProtKB-KW"/>
</dbReference>
<dbReference type="GO" id="GO:0003676">
    <property type="term" value="F:nucleic acid binding"/>
    <property type="evidence" value="ECO:0007669"/>
    <property type="project" value="InterPro"/>
</dbReference>
<name>A0A424Z3R4_9EURY</name>
<dbReference type="InterPro" id="IPR001305">
    <property type="entry name" value="HSP_DnaJ_Cys-rich_dom"/>
</dbReference>
<dbReference type="CDD" id="cd10719">
    <property type="entry name" value="DnaJ_zf"/>
    <property type="match status" value="1"/>
</dbReference>
<feature type="domain" description="S1 motif" evidence="2">
    <location>
        <begin position="121"/>
        <end position="181"/>
    </location>
</feature>
<reference evidence="4 5" key="1">
    <citation type="submission" date="2018-08" db="EMBL/GenBank/DDBJ databases">
        <title>The metabolism and importance of syntrophic acetate oxidation coupled to methane or sulfide production in haloalkaline environments.</title>
        <authorList>
            <person name="Timmers P.H.A."/>
            <person name="Vavourakis C.D."/>
            <person name="Sorokin D.Y."/>
            <person name="Sinninghe Damste J.S."/>
            <person name="Muyzer G."/>
            <person name="Stams A.J.M."/>
            <person name="Plugge C.M."/>
        </authorList>
    </citation>
    <scope>NUCLEOTIDE SEQUENCE [LARGE SCALE GENOMIC DNA]</scope>
    <source>
        <strain evidence="4">MSAO_Arc3</strain>
    </source>
</reference>